<dbReference type="InterPro" id="IPR018247">
    <property type="entry name" value="EF_Hand_1_Ca_BS"/>
</dbReference>
<feature type="domain" description="EF-hand" evidence="1">
    <location>
        <begin position="64"/>
        <end position="99"/>
    </location>
</feature>
<accession>A0A5C5V8L2</accession>
<feature type="domain" description="EF-hand" evidence="1">
    <location>
        <begin position="443"/>
        <end position="459"/>
    </location>
</feature>
<gene>
    <name evidence="2" type="ORF">Enr8_15730</name>
</gene>
<dbReference type="GO" id="GO:0005509">
    <property type="term" value="F:calcium ion binding"/>
    <property type="evidence" value="ECO:0007669"/>
    <property type="project" value="InterPro"/>
</dbReference>
<dbReference type="PROSITE" id="PS51257">
    <property type="entry name" value="PROKAR_LIPOPROTEIN"/>
    <property type="match status" value="1"/>
</dbReference>
<dbReference type="CDD" id="cd00051">
    <property type="entry name" value="EFh"/>
    <property type="match status" value="1"/>
</dbReference>
<sequence length="459" mass="49607">MRASKLVGGVAIALIVACCGVLSAQPAVERLAGERGVRLWLDPALPDEAIELFVSVEGESAVVARREAYRWLFDFLDVDGNGVLEGAEAHSLPTPFGLRQVSAGRLMTAVGAPPASMNQDQDGQLNPDELIAYYEQADCGGCVVTYGADPGAKSLNAAIRERLALRQEGLRGSPTLADRFLALHKLDANNDELISPGELLSSARYPGTNAARLLLPQDQTGESSTDSARRWKIRFVDGNPTLGDSSSAWLESRRSSVRIHLAAGKHAGSLAKLEQLLTQLGQLQSARFAGGVPIDQLEGVPNESELRSFLRLIDANHDGRATVEEGKQWSNVYKRLAVLQPVIAILDLGSSLFPLLDQNHDGSLSNAELRQGPEVLEQAKLIVDGEIAWDRLPRQYRIIVANGLPQSLLDHAPVEAPAWFQAMDRNGDGLVSSGEFLADEAQFRRLDQNGDGYVSPDEL</sequence>
<comment type="caution">
    <text evidence="2">The sequence shown here is derived from an EMBL/GenBank/DDBJ whole genome shotgun (WGS) entry which is preliminary data.</text>
</comment>
<dbReference type="SUPFAM" id="SSF47473">
    <property type="entry name" value="EF-hand"/>
    <property type="match status" value="2"/>
</dbReference>
<proteinExistence type="predicted"/>
<dbReference type="Gene3D" id="1.10.238.10">
    <property type="entry name" value="EF-hand"/>
    <property type="match status" value="3"/>
</dbReference>
<evidence type="ECO:0000259" key="1">
    <source>
        <dbReference type="PROSITE" id="PS50222"/>
    </source>
</evidence>
<dbReference type="InterPro" id="IPR011992">
    <property type="entry name" value="EF-hand-dom_pair"/>
</dbReference>
<evidence type="ECO:0000313" key="3">
    <source>
        <dbReference type="Proteomes" id="UP000318878"/>
    </source>
</evidence>
<dbReference type="InterPro" id="IPR002048">
    <property type="entry name" value="EF_hand_dom"/>
</dbReference>
<name>A0A5C5V8L2_9BACT</name>
<protein>
    <submittedName>
        <fullName evidence="2">EF hand</fullName>
    </submittedName>
</protein>
<evidence type="ECO:0000313" key="2">
    <source>
        <dbReference type="EMBL" id="TWT34179.1"/>
    </source>
</evidence>
<dbReference type="Pfam" id="PF13202">
    <property type="entry name" value="EF-hand_5"/>
    <property type="match status" value="3"/>
</dbReference>
<reference evidence="2 3" key="1">
    <citation type="submission" date="2019-02" db="EMBL/GenBank/DDBJ databases">
        <title>Deep-cultivation of Planctomycetes and their phenomic and genomic characterization uncovers novel biology.</title>
        <authorList>
            <person name="Wiegand S."/>
            <person name="Jogler M."/>
            <person name="Boedeker C."/>
            <person name="Pinto D."/>
            <person name="Vollmers J."/>
            <person name="Rivas-Marin E."/>
            <person name="Kohn T."/>
            <person name="Peeters S.H."/>
            <person name="Heuer A."/>
            <person name="Rast P."/>
            <person name="Oberbeckmann S."/>
            <person name="Bunk B."/>
            <person name="Jeske O."/>
            <person name="Meyerdierks A."/>
            <person name="Storesund J.E."/>
            <person name="Kallscheuer N."/>
            <person name="Luecker S."/>
            <person name="Lage O.M."/>
            <person name="Pohl T."/>
            <person name="Merkel B.J."/>
            <person name="Hornburger P."/>
            <person name="Mueller R.-W."/>
            <person name="Bruemmer F."/>
            <person name="Labrenz M."/>
            <person name="Spormann A.M."/>
            <person name="Op Den Camp H."/>
            <person name="Overmann J."/>
            <person name="Amann R."/>
            <person name="Jetten M.S.M."/>
            <person name="Mascher T."/>
            <person name="Medema M.H."/>
            <person name="Devos D.P."/>
            <person name="Kaster A.-K."/>
            <person name="Ovreas L."/>
            <person name="Rohde M."/>
            <person name="Galperin M.Y."/>
            <person name="Jogler C."/>
        </authorList>
    </citation>
    <scope>NUCLEOTIDE SEQUENCE [LARGE SCALE GENOMIC DNA]</scope>
    <source>
        <strain evidence="2 3">Enr8</strain>
    </source>
</reference>
<dbReference type="PROSITE" id="PS00018">
    <property type="entry name" value="EF_HAND_1"/>
    <property type="match status" value="2"/>
</dbReference>
<keyword evidence="3" id="KW-1185">Reference proteome</keyword>
<organism evidence="2 3">
    <name type="scientific">Blastopirellula retiformator</name>
    <dbReference type="NCBI Taxonomy" id="2527970"/>
    <lineage>
        <taxon>Bacteria</taxon>
        <taxon>Pseudomonadati</taxon>
        <taxon>Planctomycetota</taxon>
        <taxon>Planctomycetia</taxon>
        <taxon>Pirellulales</taxon>
        <taxon>Pirellulaceae</taxon>
        <taxon>Blastopirellula</taxon>
    </lineage>
</organism>
<dbReference type="AlphaFoldDB" id="A0A5C5V8L2"/>
<dbReference type="PROSITE" id="PS50222">
    <property type="entry name" value="EF_HAND_2"/>
    <property type="match status" value="2"/>
</dbReference>
<dbReference type="Proteomes" id="UP000318878">
    <property type="component" value="Unassembled WGS sequence"/>
</dbReference>
<dbReference type="OrthoDB" id="260830at2"/>
<dbReference type="EMBL" id="SJPF01000002">
    <property type="protein sequence ID" value="TWT34179.1"/>
    <property type="molecule type" value="Genomic_DNA"/>
</dbReference>